<accession>A0A7L5A474</accession>
<dbReference type="InterPro" id="IPR007016">
    <property type="entry name" value="O-antigen_ligase-rel_domated"/>
</dbReference>
<organism evidence="6 7">
    <name type="scientific">Hymenobacter busanensis</name>
    <dbReference type="NCBI Taxonomy" id="2607656"/>
    <lineage>
        <taxon>Bacteria</taxon>
        <taxon>Pseudomonadati</taxon>
        <taxon>Bacteroidota</taxon>
        <taxon>Cytophagia</taxon>
        <taxon>Cytophagales</taxon>
        <taxon>Hymenobacteraceae</taxon>
        <taxon>Hymenobacter</taxon>
    </lineage>
</organism>
<sequence length="430" mass="48490">MTQSHPQTDVHSSSGVRVLQLLSVVGCALVIIGMYTIPVLRTLSSIGIGLVTLAGLGYWALTRRFAQREKWPAYAAVALLFGLQLASGLNTDRENIDQYWKGVVLQLPFVLLPLAFGILPVPSDKQRVSLLALFVCVTALSALGSTIYYLFHTAEINELYTHSKLMPTVPDHVNFSLLVALAIATGVCVWERESLKRKGITWLIAGIAFLVFFQFLLAVRSGLLAFYLLSIGYGAVLLWRRQLQKAFALAGFLLLMPLMSYFCLPTFRNKYHNTQEDAGQISQSQEANRYSLVGRVYSYQAAWAIVKDNPIWGVGKADVHKEMSQRYHQLFPQITENNYNRPHNQYLEQLVSYGSVGLVVFLLGFYYPLWWARRQWSWLLMAYYVVITVSFMVNPMLESQIGTVIPAFFLAFLLWVLPARQEGESVVIAP</sequence>
<dbReference type="PANTHER" id="PTHR37422:SF13">
    <property type="entry name" value="LIPOPOLYSACCHARIDE BIOSYNTHESIS PROTEIN PA4999-RELATED"/>
    <property type="match status" value="1"/>
</dbReference>
<keyword evidence="7" id="KW-1185">Reference proteome</keyword>
<dbReference type="RefSeq" id="WP_151078215.1">
    <property type="nucleotide sequence ID" value="NZ_CP047647.1"/>
</dbReference>
<dbReference type="EMBL" id="VTWU01000002">
    <property type="protein sequence ID" value="KAA9338669.1"/>
    <property type="molecule type" value="Genomic_DNA"/>
</dbReference>
<keyword evidence="4" id="KW-0472">Membrane</keyword>
<name>A0A7L5A474_9BACT</name>
<evidence type="ECO:0000256" key="1">
    <source>
        <dbReference type="ARBA" id="ARBA00004141"/>
    </source>
</evidence>
<gene>
    <name evidence="6" type="ORF">F0P96_07545</name>
</gene>
<evidence type="ECO:0000259" key="5">
    <source>
        <dbReference type="Pfam" id="PF04932"/>
    </source>
</evidence>
<dbReference type="AlphaFoldDB" id="A0A7L5A474"/>
<evidence type="ECO:0000256" key="2">
    <source>
        <dbReference type="ARBA" id="ARBA00022692"/>
    </source>
</evidence>
<evidence type="ECO:0000313" key="6">
    <source>
        <dbReference type="EMBL" id="KAA9338669.1"/>
    </source>
</evidence>
<keyword evidence="6" id="KW-0436">Ligase</keyword>
<evidence type="ECO:0000313" key="7">
    <source>
        <dbReference type="Proteomes" id="UP000326380"/>
    </source>
</evidence>
<dbReference type="GO" id="GO:0016020">
    <property type="term" value="C:membrane"/>
    <property type="evidence" value="ECO:0007669"/>
    <property type="project" value="UniProtKB-SubCell"/>
</dbReference>
<proteinExistence type="predicted"/>
<keyword evidence="3" id="KW-1133">Transmembrane helix</keyword>
<feature type="domain" description="O-antigen ligase-related" evidence="5">
    <location>
        <begin position="206"/>
        <end position="362"/>
    </location>
</feature>
<evidence type="ECO:0000256" key="3">
    <source>
        <dbReference type="ARBA" id="ARBA00022989"/>
    </source>
</evidence>
<dbReference type="Proteomes" id="UP000326380">
    <property type="component" value="Unassembled WGS sequence"/>
</dbReference>
<comment type="caution">
    <text evidence="6">The sequence shown here is derived from an EMBL/GenBank/DDBJ whole genome shotgun (WGS) entry which is preliminary data.</text>
</comment>
<keyword evidence="2" id="KW-0812">Transmembrane</keyword>
<dbReference type="Pfam" id="PF04932">
    <property type="entry name" value="Wzy_C"/>
    <property type="match status" value="1"/>
</dbReference>
<reference evidence="6 7" key="1">
    <citation type="submission" date="2019-09" db="EMBL/GenBank/DDBJ databases">
        <title>Genome sequence of Hymenobacter sp. M3.</title>
        <authorList>
            <person name="Srinivasan S."/>
        </authorList>
    </citation>
    <scope>NUCLEOTIDE SEQUENCE [LARGE SCALE GENOMIC DNA]</scope>
    <source>
        <strain evidence="6 7">M3</strain>
    </source>
</reference>
<protein>
    <submittedName>
        <fullName evidence="6">O-antigen ligase family protein</fullName>
    </submittedName>
</protein>
<dbReference type="GO" id="GO:0016874">
    <property type="term" value="F:ligase activity"/>
    <property type="evidence" value="ECO:0007669"/>
    <property type="project" value="UniProtKB-KW"/>
</dbReference>
<evidence type="ECO:0000256" key="4">
    <source>
        <dbReference type="ARBA" id="ARBA00023136"/>
    </source>
</evidence>
<dbReference type="PANTHER" id="PTHR37422">
    <property type="entry name" value="TEICHURONIC ACID BIOSYNTHESIS PROTEIN TUAE"/>
    <property type="match status" value="1"/>
</dbReference>
<dbReference type="InterPro" id="IPR051533">
    <property type="entry name" value="WaaL-like"/>
</dbReference>
<comment type="subcellular location">
    <subcellularLocation>
        <location evidence="1">Membrane</location>
        <topology evidence="1">Multi-pass membrane protein</topology>
    </subcellularLocation>
</comment>